<evidence type="ECO:0000256" key="1">
    <source>
        <dbReference type="ARBA" id="ARBA00004453"/>
    </source>
</evidence>
<evidence type="ECO:0000256" key="5">
    <source>
        <dbReference type="ARBA" id="ARBA00023172"/>
    </source>
</evidence>
<dbReference type="GO" id="GO:0043590">
    <property type="term" value="C:bacterial nucleoid"/>
    <property type="evidence" value="ECO:0007669"/>
    <property type="project" value="TreeGrafter"/>
</dbReference>
<dbReference type="NCBIfam" id="NF001464">
    <property type="entry name" value="PRK00321.1-5"/>
    <property type="match status" value="1"/>
</dbReference>
<protein>
    <recommendedName>
        <fullName evidence="3">Recombination-associated protein RdgC</fullName>
    </recommendedName>
</protein>
<dbReference type="GO" id="GO:0003690">
    <property type="term" value="F:double-stranded DNA binding"/>
    <property type="evidence" value="ECO:0007669"/>
    <property type="project" value="TreeGrafter"/>
</dbReference>
<dbReference type="Pfam" id="PF04381">
    <property type="entry name" value="RdgC"/>
    <property type="match status" value="1"/>
</dbReference>
<dbReference type="Proteomes" id="UP000281171">
    <property type="component" value="Unassembled WGS sequence"/>
</dbReference>
<organism evidence="6 7">
    <name type="scientific">Allofranklinella schreckenbergeri</name>
    <dbReference type="NCBI Taxonomy" id="1076744"/>
    <lineage>
        <taxon>Bacteria</taxon>
        <taxon>Pseudomonadati</taxon>
        <taxon>Pseudomonadota</taxon>
        <taxon>Betaproteobacteria</taxon>
        <taxon>Burkholderiales</taxon>
        <taxon>Comamonadaceae</taxon>
        <taxon>Allofranklinella</taxon>
    </lineage>
</organism>
<dbReference type="InterPro" id="IPR007476">
    <property type="entry name" value="RdgC"/>
</dbReference>
<comment type="similarity">
    <text evidence="2">Belongs to the RdgC family.</text>
</comment>
<reference evidence="6 7" key="1">
    <citation type="submission" date="2018-10" db="EMBL/GenBank/DDBJ databases">
        <title>Comamonadaceae CDC group NO-1 genome sequencing and assembly.</title>
        <authorList>
            <person name="Bernier A.-M."/>
            <person name="Bernard K."/>
        </authorList>
    </citation>
    <scope>NUCLEOTIDE SEQUENCE [LARGE SCALE GENOMIC DNA]</scope>
    <source>
        <strain evidence="6 7">NML180581</strain>
    </source>
</reference>
<gene>
    <name evidence="6" type="ORF">EBQ24_08955</name>
</gene>
<comment type="subcellular location">
    <subcellularLocation>
        <location evidence="1">Cytoplasm</location>
        <location evidence="1">Nucleoid</location>
    </subcellularLocation>
</comment>
<dbReference type="NCBIfam" id="NF001463">
    <property type="entry name" value="PRK00321.1-4"/>
    <property type="match status" value="1"/>
</dbReference>
<evidence type="ECO:0000256" key="2">
    <source>
        <dbReference type="ARBA" id="ARBA00008657"/>
    </source>
</evidence>
<dbReference type="RefSeq" id="WP_122248585.1">
    <property type="nucleotide sequence ID" value="NZ_RDQK01000020.1"/>
</dbReference>
<accession>A0A3M6QXX2</accession>
<dbReference type="AlphaFoldDB" id="A0A3M6QXX2"/>
<evidence type="ECO:0000313" key="6">
    <source>
        <dbReference type="EMBL" id="RMX07449.1"/>
    </source>
</evidence>
<dbReference type="GO" id="GO:0006310">
    <property type="term" value="P:DNA recombination"/>
    <property type="evidence" value="ECO:0007669"/>
    <property type="project" value="UniProtKB-KW"/>
</dbReference>
<comment type="caution">
    <text evidence="6">The sequence shown here is derived from an EMBL/GenBank/DDBJ whole genome shotgun (WGS) entry which is preliminary data.</text>
</comment>
<sequence>MFKNLMLFRIADDWRPDFGTVQLPEFVACGPTQERSEGWVPPRGHAHGALAECVGGQWVLRWCVETKVLPGDAVQRMVEAKCAAIEEQTGRKPGRKERRGIKDEVRLELLPRALSRRVGVWVWIDPNARLLVVDAVSLAQVDGLLTSLVESMPGFVPLHVQTAQAPAACMAAWLDEQSAPGAFHLGDACELKAGDETKASVRYARHALEIDEIRGHLQAGKRPTKLTLGWEERCEFVLTDALHIKRLAFTDMAYEGRADAADAFDADVALATGELARMIAQLLNALGGQT</sequence>
<dbReference type="PANTHER" id="PTHR38103">
    <property type="entry name" value="RECOMBINATION-ASSOCIATED PROTEIN RDGC"/>
    <property type="match status" value="1"/>
</dbReference>
<proteinExistence type="inferred from homology"/>
<keyword evidence="5" id="KW-0233">DNA recombination</keyword>
<keyword evidence="4" id="KW-0963">Cytoplasm</keyword>
<evidence type="ECO:0000256" key="3">
    <source>
        <dbReference type="ARBA" id="ARBA00022296"/>
    </source>
</evidence>
<name>A0A3M6QXX2_9BURK</name>
<dbReference type="EMBL" id="RDQK01000020">
    <property type="protein sequence ID" value="RMX07449.1"/>
    <property type="molecule type" value="Genomic_DNA"/>
</dbReference>
<dbReference type="GO" id="GO:0000018">
    <property type="term" value="P:regulation of DNA recombination"/>
    <property type="evidence" value="ECO:0007669"/>
    <property type="project" value="TreeGrafter"/>
</dbReference>
<evidence type="ECO:0000256" key="4">
    <source>
        <dbReference type="ARBA" id="ARBA00022490"/>
    </source>
</evidence>
<evidence type="ECO:0000313" key="7">
    <source>
        <dbReference type="Proteomes" id="UP000281171"/>
    </source>
</evidence>
<dbReference type="PANTHER" id="PTHR38103:SF1">
    <property type="entry name" value="RECOMBINATION-ASSOCIATED PROTEIN RDGC"/>
    <property type="match status" value="1"/>
</dbReference>